<dbReference type="AlphaFoldDB" id="A0A0F9EFM1"/>
<evidence type="ECO:0000313" key="3">
    <source>
        <dbReference type="EMBL" id="KKL28666.1"/>
    </source>
</evidence>
<sequence>MKKILLCIATFFLVSCAEESKPYSIAMDRNWFSLALNGQEANLNGFINDLLLEITKEKKIYFEIIDNTFDELTLDLKKKKYEAILSAIEPYNFNKAKYDFSKDIIKTGFVLITSKKANYKSLNDMSNKHVGYISDTGSVIFLQKYADIFEEPYTSIPTMLDAIVNGNTEGAILSIIPAYKYVSDLYQNELKIIKPPLNDRAIRLITLKDQNQDLLNLFNASIAEMEKNNKLEELKKKWSLPL</sequence>
<dbReference type="PANTHER" id="PTHR35936:SF17">
    <property type="entry name" value="ARGININE-BINDING EXTRACELLULAR PROTEIN ARTP"/>
    <property type="match status" value="1"/>
</dbReference>
<feature type="domain" description="Solute-binding protein family 3/N-terminal" evidence="2">
    <location>
        <begin position="12"/>
        <end position="242"/>
    </location>
</feature>
<dbReference type="Gene3D" id="3.40.190.10">
    <property type="entry name" value="Periplasmic binding protein-like II"/>
    <property type="match status" value="2"/>
</dbReference>
<evidence type="ECO:0000256" key="1">
    <source>
        <dbReference type="ARBA" id="ARBA00022729"/>
    </source>
</evidence>
<proteinExistence type="predicted"/>
<gene>
    <name evidence="3" type="ORF">LCGC14_2372870</name>
</gene>
<dbReference type="InterPro" id="IPR001638">
    <property type="entry name" value="Solute-binding_3/MltF_N"/>
</dbReference>
<evidence type="ECO:0000259" key="2">
    <source>
        <dbReference type="SMART" id="SM00062"/>
    </source>
</evidence>
<accession>A0A0F9EFM1</accession>
<dbReference type="PROSITE" id="PS51257">
    <property type="entry name" value="PROKAR_LIPOPROTEIN"/>
    <property type="match status" value="1"/>
</dbReference>
<comment type="caution">
    <text evidence="3">The sequence shown here is derived from an EMBL/GenBank/DDBJ whole genome shotgun (WGS) entry which is preliminary data.</text>
</comment>
<dbReference type="SMART" id="SM00062">
    <property type="entry name" value="PBPb"/>
    <property type="match status" value="1"/>
</dbReference>
<reference evidence="3" key="1">
    <citation type="journal article" date="2015" name="Nature">
        <title>Complex archaea that bridge the gap between prokaryotes and eukaryotes.</title>
        <authorList>
            <person name="Spang A."/>
            <person name="Saw J.H."/>
            <person name="Jorgensen S.L."/>
            <person name="Zaremba-Niedzwiedzka K."/>
            <person name="Martijn J."/>
            <person name="Lind A.E."/>
            <person name="van Eijk R."/>
            <person name="Schleper C."/>
            <person name="Guy L."/>
            <person name="Ettema T.J."/>
        </authorList>
    </citation>
    <scope>NUCLEOTIDE SEQUENCE</scope>
</reference>
<protein>
    <recommendedName>
        <fullName evidence="2">Solute-binding protein family 3/N-terminal domain-containing protein</fullName>
    </recommendedName>
</protein>
<organism evidence="3">
    <name type="scientific">marine sediment metagenome</name>
    <dbReference type="NCBI Taxonomy" id="412755"/>
    <lineage>
        <taxon>unclassified sequences</taxon>
        <taxon>metagenomes</taxon>
        <taxon>ecological metagenomes</taxon>
    </lineage>
</organism>
<keyword evidence="1" id="KW-0732">Signal</keyword>
<name>A0A0F9EFM1_9ZZZZ</name>
<dbReference type="EMBL" id="LAZR01035015">
    <property type="protein sequence ID" value="KKL28666.1"/>
    <property type="molecule type" value="Genomic_DNA"/>
</dbReference>
<dbReference type="SUPFAM" id="SSF53850">
    <property type="entry name" value="Periplasmic binding protein-like II"/>
    <property type="match status" value="1"/>
</dbReference>
<dbReference type="Pfam" id="PF00497">
    <property type="entry name" value="SBP_bac_3"/>
    <property type="match status" value="1"/>
</dbReference>
<dbReference type="PANTHER" id="PTHR35936">
    <property type="entry name" value="MEMBRANE-BOUND LYTIC MUREIN TRANSGLYCOSYLASE F"/>
    <property type="match status" value="1"/>
</dbReference>